<accession>A0ACC2PRV8</accession>
<protein>
    <submittedName>
        <fullName evidence="1">Uncharacterized protein</fullName>
    </submittedName>
</protein>
<dbReference type="Proteomes" id="UP001239111">
    <property type="component" value="Chromosome 1"/>
</dbReference>
<organism evidence="1 2">
    <name type="scientific">Eretmocerus hayati</name>
    <dbReference type="NCBI Taxonomy" id="131215"/>
    <lineage>
        <taxon>Eukaryota</taxon>
        <taxon>Metazoa</taxon>
        <taxon>Ecdysozoa</taxon>
        <taxon>Arthropoda</taxon>
        <taxon>Hexapoda</taxon>
        <taxon>Insecta</taxon>
        <taxon>Pterygota</taxon>
        <taxon>Neoptera</taxon>
        <taxon>Endopterygota</taxon>
        <taxon>Hymenoptera</taxon>
        <taxon>Apocrita</taxon>
        <taxon>Proctotrupomorpha</taxon>
        <taxon>Chalcidoidea</taxon>
        <taxon>Aphelinidae</taxon>
        <taxon>Aphelininae</taxon>
        <taxon>Eretmocerus</taxon>
    </lineage>
</organism>
<evidence type="ECO:0000313" key="1">
    <source>
        <dbReference type="EMBL" id="KAJ8686137.1"/>
    </source>
</evidence>
<proteinExistence type="predicted"/>
<dbReference type="EMBL" id="CM056741">
    <property type="protein sequence ID" value="KAJ8686137.1"/>
    <property type="molecule type" value="Genomic_DNA"/>
</dbReference>
<evidence type="ECO:0000313" key="2">
    <source>
        <dbReference type="Proteomes" id="UP001239111"/>
    </source>
</evidence>
<keyword evidence="2" id="KW-1185">Reference proteome</keyword>
<sequence>MDNLYAKFERTQTVQTHLKPVLTLVRTTVPNLKRVNFRSDGPTTQYRTKTNFSLFEKFREENDLKSGSWNFSAPGHGKSVADGTGDTVKGLCDLAVACGKDITTAVAMVDTINCSGTKVKGFLINQVDFDRVDSTINPDLKAAPNTMKTYQLVYTQEHKDCSSHVNVWVPCDHFALHPHKCHIANSLKRQTKQDPNPKGNKVRKIQAAARGLRFVFQALQTSTRARRSASKIVDKNESVEENTRKSRAIESKITKKK</sequence>
<comment type="caution">
    <text evidence="1">The sequence shown here is derived from an EMBL/GenBank/DDBJ whole genome shotgun (WGS) entry which is preliminary data.</text>
</comment>
<reference evidence="1" key="1">
    <citation type="submission" date="2023-04" db="EMBL/GenBank/DDBJ databases">
        <title>A chromosome-level genome assembly of the parasitoid wasp Eretmocerus hayati.</title>
        <authorList>
            <person name="Zhong Y."/>
            <person name="Liu S."/>
            <person name="Liu Y."/>
        </authorList>
    </citation>
    <scope>NUCLEOTIDE SEQUENCE</scope>
    <source>
        <strain evidence="1">ZJU_SS_LIU_2023</strain>
    </source>
</reference>
<gene>
    <name evidence="1" type="ORF">QAD02_021931</name>
</gene>
<name>A0ACC2PRV8_9HYME</name>